<evidence type="ECO:0000259" key="11">
    <source>
        <dbReference type="PROSITE" id="PS51292"/>
    </source>
</evidence>
<evidence type="ECO:0000256" key="7">
    <source>
        <dbReference type="ARBA" id="ARBA00022833"/>
    </source>
</evidence>
<keyword evidence="2" id="KW-0808">Transferase</keyword>
<dbReference type="PANTHER" id="PTHR46065">
    <property type="entry name" value="E3 UBIQUITIN-PROTEIN LIGASE MARCH 2/3 FAMILY MEMBER"/>
    <property type="match status" value="1"/>
</dbReference>
<evidence type="ECO:0000313" key="13">
    <source>
        <dbReference type="Proteomes" id="UP001314205"/>
    </source>
</evidence>
<evidence type="ECO:0000256" key="2">
    <source>
        <dbReference type="ARBA" id="ARBA00022679"/>
    </source>
</evidence>
<dbReference type="EMBL" id="CAVLGL010000104">
    <property type="protein sequence ID" value="CAK1599027.1"/>
    <property type="molecule type" value="Genomic_DNA"/>
</dbReference>
<comment type="subcellular location">
    <subcellularLocation>
        <location evidence="1">Membrane</location>
        <topology evidence="1">Multi-pass membrane protein</topology>
    </subcellularLocation>
</comment>
<proteinExistence type="predicted"/>
<dbReference type="SMART" id="SM00744">
    <property type="entry name" value="RINGv"/>
    <property type="match status" value="1"/>
</dbReference>
<keyword evidence="6" id="KW-0833">Ubl conjugation pathway</keyword>
<evidence type="ECO:0000256" key="9">
    <source>
        <dbReference type="ARBA" id="ARBA00023136"/>
    </source>
</evidence>
<dbReference type="InterPro" id="IPR011016">
    <property type="entry name" value="Znf_RING-CH"/>
</dbReference>
<feature type="transmembrane region" description="Helical" evidence="10">
    <location>
        <begin position="287"/>
        <end position="307"/>
    </location>
</feature>
<gene>
    <name evidence="12" type="ORF">PARMNEM_LOCUS17948</name>
</gene>
<evidence type="ECO:0000313" key="12">
    <source>
        <dbReference type="EMBL" id="CAK1599027.1"/>
    </source>
</evidence>
<feature type="domain" description="RING-CH-type" evidence="11">
    <location>
        <begin position="200"/>
        <end position="264"/>
    </location>
</feature>
<keyword evidence="7" id="KW-0862">Zinc</keyword>
<evidence type="ECO:0000256" key="8">
    <source>
        <dbReference type="ARBA" id="ARBA00022989"/>
    </source>
</evidence>
<organism evidence="12 13">
    <name type="scientific">Parnassius mnemosyne</name>
    <name type="common">clouded apollo</name>
    <dbReference type="NCBI Taxonomy" id="213953"/>
    <lineage>
        <taxon>Eukaryota</taxon>
        <taxon>Metazoa</taxon>
        <taxon>Ecdysozoa</taxon>
        <taxon>Arthropoda</taxon>
        <taxon>Hexapoda</taxon>
        <taxon>Insecta</taxon>
        <taxon>Pterygota</taxon>
        <taxon>Neoptera</taxon>
        <taxon>Endopterygota</taxon>
        <taxon>Lepidoptera</taxon>
        <taxon>Glossata</taxon>
        <taxon>Ditrysia</taxon>
        <taxon>Papilionoidea</taxon>
        <taxon>Papilionidae</taxon>
        <taxon>Parnassiinae</taxon>
        <taxon>Parnassini</taxon>
        <taxon>Parnassius</taxon>
        <taxon>Driopa</taxon>
    </lineage>
</organism>
<dbReference type="PANTHER" id="PTHR46065:SF3">
    <property type="entry name" value="FI20425P1"/>
    <property type="match status" value="1"/>
</dbReference>
<dbReference type="SUPFAM" id="SSF57850">
    <property type="entry name" value="RING/U-box"/>
    <property type="match status" value="1"/>
</dbReference>
<evidence type="ECO:0000256" key="1">
    <source>
        <dbReference type="ARBA" id="ARBA00004141"/>
    </source>
</evidence>
<dbReference type="GO" id="GO:0004842">
    <property type="term" value="F:ubiquitin-protein transferase activity"/>
    <property type="evidence" value="ECO:0007669"/>
    <property type="project" value="TreeGrafter"/>
</dbReference>
<evidence type="ECO:0000256" key="4">
    <source>
        <dbReference type="ARBA" id="ARBA00022723"/>
    </source>
</evidence>
<dbReference type="GO" id="GO:0016020">
    <property type="term" value="C:membrane"/>
    <property type="evidence" value="ECO:0007669"/>
    <property type="project" value="UniProtKB-SubCell"/>
</dbReference>
<dbReference type="Gene3D" id="3.30.40.10">
    <property type="entry name" value="Zinc/RING finger domain, C3HC4 (zinc finger)"/>
    <property type="match status" value="1"/>
</dbReference>
<dbReference type="PROSITE" id="PS51292">
    <property type="entry name" value="ZF_RING_CH"/>
    <property type="match status" value="1"/>
</dbReference>
<dbReference type="Proteomes" id="UP001314205">
    <property type="component" value="Unassembled WGS sequence"/>
</dbReference>
<protein>
    <recommendedName>
        <fullName evidence="11">RING-CH-type domain-containing protein</fullName>
    </recommendedName>
</protein>
<keyword evidence="5" id="KW-0863">Zinc-finger</keyword>
<reference evidence="12 13" key="1">
    <citation type="submission" date="2023-11" db="EMBL/GenBank/DDBJ databases">
        <authorList>
            <person name="Hedman E."/>
            <person name="Englund M."/>
            <person name="Stromberg M."/>
            <person name="Nyberg Akerstrom W."/>
            <person name="Nylinder S."/>
            <person name="Jareborg N."/>
            <person name="Kallberg Y."/>
            <person name="Kronander E."/>
        </authorList>
    </citation>
    <scope>NUCLEOTIDE SEQUENCE [LARGE SCALE GENOMIC DNA]</scope>
</reference>
<dbReference type="GO" id="GO:0008270">
    <property type="term" value="F:zinc ion binding"/>
    <property type="evidence" value="ECO:0007669"/>
    <property type="project" value="UniProtKB-KW"/>
</dbReference>
<keyword evidence="13" id="KW-1185">Reference proteome</keyword>
<dbReference type="AlphaFoldDB" id="A0AAV1LY42"/>
<evidence type="ECO:0000256" key="5">
    <source>
        <dbReference type="ARBA" id="ARBA00022771"/>
    </source>
</evidence>
<dbReference type="InterPro" id="IPR013083">
    <property type="entry name" value="Znf_RING/FYVE/PHD"/>
</dbReference>
<comment type="caution">
    <text evidence="12">The sequence shown here is derived from an EMBL/GenBank/DDBJ whole genome shotgun (WGS) entry which is preliminary data.</text>
</comment>
<sequence length="378" mass="42855">MPHPRRRKFSVKNNIITNDIAQLQNAKLVSNSDIKKDVKPTTNCISNLVDCDKQTLPNTTICTDDRKNIKDNSSTLLTTTKGNLITTNKDISVTLSINDLISANTSITFYKKSLVKEKENTMKIQTQSDIQKTAIKRSRHARQHIIKIRNPKRRTPLTSSRTTIVTKLSIGTDTEGLTTIPNTLYIEKITDNYNNEEISNSYSIEDMCRICHGGDTFSQELGNLISACSCRGTVGRVHIRCLERWLTESGKSRCELCGIRYVTRRVHRYGVPKGLVMWILSQNAKQLMVDTLGIILMSPLAIMAAWLSGRTFTGLISQETHSSATPWPLASTFVLACMTLVCYYCWIVSAATRHALSWWIWYRSQYEVRLELHSETEQ</sequence>
<accession>A0AAV1LY42</accession>
<keyword evidence="3 10" id="KW-0812">Transmembrane</keyword>
<name>A0AAV1LY42_9NEOP</name>
<evidence type="ECO:0000256" key="6">
    <source>
        <dbReference type="ARBA" id="ARBA00022786"/>
    </source>
</evidence>
<dbReference type="Pfam" id="PF12906">
    <property type="entry name" value="RINGv"/>
    <property type="match status" value="1"/>
</dbReference>
<keyword evidence="9 10" id="KW-0472">Membrane</keyword>
<evidence type="ECO:0000256" key="3">
    <source>
        <dbReference type="ARBA" id="ARBA00022692"/>
    </source>
</evidence>
<evidence type="ECO:0000256" key="10">
    <source>
        <dbReference type="SAM" id="Phobius"/>
    </source>
</evidence>
<feature type="transmembrane region" description="Helical" evidence="10">
    <location>
        <begin position="327"/>
        <end position="347"/>
    </location>
</feature>
<keyword evidence="8 10" id="KW-1133">Transmembrane helix</keyword>
<dbReference type="GO" id="GO:0016567">
    <property type="term" value="P:protein ubiquitination"/>
    <property type="evidence" value="ECO:0007669"/>
    <property type="project" value="TreeGrafter"/>
</dbReference>
<keyword evidence="4" id="KW-0479">Metal-binding</keyword>